<keyword evidence="2" id="KW-1185">Reference proteome</keyword>
<dbReference type="EMBL" id="LXQA010349219">
    <property type="protein sequence ID" value="MCI45835.1"/>
    <property type="molecule type" value="Genomic_DNA"/>
</dbReference>
<organism evidence="1 2">
    <name type="scientific">Trifolium medium</name>
    <dbReference type="NCBI Taxonomy" id="97028"/>
    <lineage>
        <taxon>Eukaryota</taxon>
        <taxon>Viridiplantae</taxon>
        <taxon>Streptophyta</taxon>
        <taxon>Embryophyta</taxon>
        <taxon>Tracheophyta</taxon>
        <taxon>Spermatophyta</taxon>
        <taxon>Magnoliopsida</taxon>
        <taxon>eudicotyledons</taxon>
        <taxon>Gunneridae</taxon>
        <taxon>Pentapetalae</taxon>
        <taxon>rosids</taxon>
        <taxon>fabids</taxon>
        <taxon>Fabales</taxon>
        <taxon>Fabaceae</taxon>
        <taxon>Papilionoideae</taxon>
        <taxon>50 kb inversion clade</taxon>
        <taxon>NPAAA clade</taxon>
        <taxon>Hologalegina</taxon>
        <taxon>IRL clade</taxon>
        <taxon>Trifolieae</taxon>
        <taxon>Trifolium</taxon>
    </lineage>
</organism>
<dbReference type="Proteomes" id="UP000265520">
    <property type="component" value="Unassembled WGS sequence"/>
</dbReference>
<sequence length="23" mass="2601">LDLERKTAFLMLHKLGEDSEPAS</sequence>
<protein>
    <submittedName>
        <fullName evidence="1">Uncharacterized protein</fullName>
    </submittedName>
</protein>
<name>A0A392SD77_9FABA</name>
<reference evidence="1 2" key="1">
    <citation type="journal article" date="2018" name="Front. Plant Sci.">
        <title>Red Clover (Trifolium pratense) and Zigzag Clover (T. medium) - A Picture of Genomic Similarities and Differences.</title>
        <authorList>
            <person name="Dluhosova J."/>
            <person name="Istvanek J."/>
            <person name="Nedelnik J."/>
            <person name="Repkova J."/>
        </authorList>
    </citation>
    <scope>NUCLEOTIDE SEQUENCE [LARGE SCALE GENOMIC DNA]</scope>
    <source>
        <strain evidence="2">cv. 10/8</strain>
        <tissue evidence="1">Leaf</tissue>
    </source>
</reference>
<proteinExistence type="predicted"/>
<accession>A0A392SD77</accession>
<evidence type="ECO:0000313" key="2">
    <source>
        <dbReference type="Proteomes" id="UP000265520"/>
    </source>
</evidence>
<evidence type="ECO:0000313" key="1">
    <source>
        <dbReference type="EMBL" id="MCI45835.1"/>
    </source>
</evidence>
<dbReference type="AlphaFoldDB" id="A0A392SD77"/>
<feature type="non-terminal residue" evidence="1">
    <location>
        <position position="1"/>
    </location>
</feature>
<comment type="caution">
    <text evidence="1">The sequence shown here is derived from an EMBL/GenBank/DDBJ whole genome shotgun (WGS) entry which is preliminary data.</text>
</comment>